<dbReference type="EMBL" id="OIVN01004856">
    <property type="protein sequence ID" value="SPD19599.1"/>
    <property type="molecule type" value="Genomic_DNA"/>
</dbReference>
<gene>
    <name evidence="2" type="ORF">FSB_LOCUS47481</name>
</gene>
<accession>A0A2N9I6G0</accession>
<feature type="compositionally biased region" description="Polar residues" evidence="1">
    <location>
        <begin position="23"/>
        <end position="41"/>
    </location>
</feature>
<proteinExistence type="predicted"/>
<sequence>MRGFGTSFEAVRSHAPVPPPPSLSQISHSQLPPPLSDSQQHPSRRPPPLPD</sequence>
<protein>
    <submittedName>
        <fullName evidence="2">Uncharacterized protein</fullName>
    </submittedName>
</protein>
<evidence type="ECO:0000256" key="1">
    <source>
        <dbReference type="SAM" id="MobiDB-lite"/>
    </source>
</evidence>
<reference evidence="2" key="1">
    <citation type="submission" date="2018-02" db="EMBL/GenBank/DDBJ databases">
        <authorList>
            <person name="Cohen D.B."/>
            <person name="Kent A.D."/>
        </authorList>
    </citation>
    <scope>NUCLEOTIDE SEQUENCE</scope>
</reference>
<name>A0A2N9I6G0_FAGSY</name>
<evidence type="ECO:0000313" key="2">
    <source>
        <dbReference type="EMBL" id="SPD19599.1"/>
    </source>
</evidence>
<organism evidence="2">
    <name type="scientific">Fagus sylvatica</name>
    <name type="common">Beechnut</name>
    <dbReference type="NCBI Taxonomy" id="28930"/>
    <lineage>
        <taxon>Eukaryota</taxon>
        <taxon>Viridiplantae</taxon>
        <taxon>Streptophyta</taxon>
        <taxon>Embryophyta</taxon>
        <taxon>Tracheophyta</taxon>
        <taxon>Spermatophyta</taxon>
        <taxon>Magnoliopsida</taxon>
        <taxon>eudicotyledons</taxon>
        <taxon>Gunneridae</taxon>
        <taxon>Pentapetalae</taxon>
        <taxon>rosids</taxon>
        <taxon>fabids</taxon>
        <taxon>Fagales</taxon>
        <taxon>Fagaceae</taxon>
        <taxon>Fagus</taxon>
    </lineage>
</organism>
<dbReference type="AlphaFoldDB" id="A0A2N9I6G0"/>
<feature type="region of interest" description="Disordered" evidence="1">
    <location>
        <begin position="1"/>
        <end position="51"/>
    </location>
</feature>